<comment type="subcellular location">
    <subcellularLocation>
        <location evidence="1">Membrane</location>
        <topology evidence="1">Single-pass membrane protein</topology>
    </subcellularLocation>
</comment>
<protein>
    <recommendedName>
        <fullName evidence="6">Translocation and assembly module TamB C-terminal domain-containing protein</fullName>
    </recommendedName>
</protein>
<organism evidence="7 8">
    <name type="scientific">Chishuiella changwenlii</name>
    <dbReference type="NCBI Taxonomy" id="1434701"/>
    <lineage>
        <taxon>Bacteria</taxon>
        <taxon>Pseudomonadati</taxon>
        <taxon>Bacteroidota</taxon>
        <taxon>Flavobacteriia</taxon>
        <taxon>Flavobacteriales</taxon>
        <taxon>Weeksellaceae</taxon>
        <taxon>Chishuiella</taxon>
    </lineage>
</organism>
<feature type="domain" description="Translocation and assembly module TamB C-terminal" evidence="6">
    <location>
        <begin position="1027"/>
        <end position="1452"/>
    </location>
</feature>
<accession>A0A1M7CSY7</accession>
<feature type="compositionally biased region" description="Polar residues" evidence="5">
    <location>
        <begin position="1496"/>
        <end position="1519"/>
    </location>
</feature>
<evidence type="ECO:0000313" key="7">
    <source>
        <dbReference type="EMBL" id="SHL70364.1"/>
    </source>
</evidence>
<dbReference type="RefSeq" id="WP_143147343.1">
    <property type="nucleotide sequence ID" value="NZ_BMFL01000008.1"/>
</dbReference>
<evidence type="ECO:0000256" key="5">
    <source>
        <dbReference type="SAM" id="MobiDB-lite"/>
    </source>
</evidence>
<keyword evidence="3" id="KW-1133">Transmembrane helix</keyword>
<evidence type="ECO:0000256" key="1">
    <source>
        <dbReference type="ARBA" id="ARBA00004167"/>
    </source>
</evidence>
<sequence length="1530" mass="170760">MKVVRRIGRFLLPLFILVLTLVLTVMIAIQIPAVQTKIAHFALEKLNKSLNTKISVDSVDIDFFGKIHFYGVKIKDHHNYDFLKSKSLVTTIDLWTLLPGINKNHIDLSEVKLVQPEIRVITYKGDSIANFIRFVNNFSSDKPKDPNKIFKLDGNFILEDGKASIVNQNSGNVWLDAEKLNMSVKDFKLVDSDITAKMERFNFVGKRHNEIYNVHDFTGKVHYSSKEIRVDNLKLETDTSVLDGDLLLSYDDPADMSQFEDKVRWDVVFNRGSKINFKEIRYFSEQFDKNSSVDVYGKVNGTLNNLTFTDFELKGEDNYIGANRLQLQNVLHGDLLSFSTRNVKLNTSYQKITKLLPKFISTKIPAMLNRFGNLNYRGDLSLNTNEILANGYAISGLGDADIKAQIRNYKNPKNLIYKGTLDAKNLNLRQLTEVKDLGYVSGKFRFDGKGTDLKYMNLDLDGNLRYLDLMGKRYQNITVDGLVKNYQFNGLFDIKDPNLSAKLNGKINFSGKPYDFDFTSNIRQINLDYLGLTKNLGAIVRGDVVGKFQLTSINDLRGNIDLKNLYFRSKKDTVELAHVTLNSQIIGKQKIIKLDVPNYMQASIDGVFNITEVADVLNNSLVNLIPSFRTKKISKNQNFSFDVYVEQNLLKYIDPSIVIEPETHISGNINGDTNKLEANLDTPGVKYGGIQLFQSNVRLSTIEDLPNLNAKIDSLKVGGVSINAINVNSKPINDTLIVNTDFNIGKKNPILFNLNLFHTVQNKNDLIFGFSPSTIKIDSTTWTINKENSLELDRVIFNRVNKSIKVEDLSLEYDEQYFKLSGIFNNNVDYTFNADFKDLNLERIIPKTLLNNLKIAGIANGKVDITRTKEKLEPTLETTINGLAVNDFELGNLSLEGGYDVSDKKFNFGLSLQKEQIESLLARGNIINKPTGPELDVLANLDDFHIDFLEGFLGTVFSNMRGSLSGDMKIDGPVDSPNLAGTMVAKDLGLKVNFLGTDYLFEGENDLFVSKQGNSPGSIILNDVNFKDTAYNTKGKVDGAILFRNLSKWGLNLQFDTENLLVMNTTIKDNELFHGKIFAKGNVTMFGAVEELEISGDATVVGNSELTINTGSTTVESENNLVRFVPNQNLDGKEDKDVRAPKGMTIDVNINAYPNALVNLVFDAATNDKATARGTAENLRFLMNRAGLSITGVYNIENGMYEFRQIPLIPKDFVVKKGSSIQFSGNPLDASLNITAEYQRSVSNVGDYLGIGYSQIHDAILSISIKETLKKPQIDFGLSIPNAGSDINSQLQSKFRSNTEEQMLQFSYILLTGKFGDASAVQSGVTSTAADIGLSTIAGMLSSIAGNVDFQMEYVGGSVNSQTNDKIRTSVSYRVNNRLSFRGSYGITVANTQNLQENFDGNFEATYDVSKLNNGSLLLKGFTKPTTFGLLPGMNNNLNQSFGVGIQYHKSFDTFRGFLGLDDSKRKSKKKVEENKGRFDSIISPTNLRREESKQLDSVSPNKKDSAVSTQKNNTSQKTTVKRRGLVRIG</sequence>
<dbReference type="Proteomes" id="UP000184120">
    <property type="component" value="Unassembled WGS sequence"/>
</dbReference>
<name>A0A1M7CSY7_9FLAO</name>
<dbReference type="GO" id="GO:0009306">
    <property type="term" value="P:protein secretion"/>
    <property type="evidence" value="ECO:0007669"/>
    <property type="project" value="InterPro"/>
</dbReference>
<feature type="region of interest" description="Disordered" evidence="5">
    <location>
        <begin position="1466"/>
        <end position="1530"/>
    </location>
</feature>
<evidence type="ECO:0000313" key="8">
    <source>
        <dbReference type="Proteomes" id="UP000184120"/>
    </source>
</evidence>
<evidence type="ECO:0000256" key="3">
    <source>
        <dbReference type="ARBA" id="ARBA00022989"/>
    </source>
</evidence>
<dbReference type="InterPro" id="IPR007452">
    <property type="entry name" value="TamB_C"/>
</dbReference>
<dbReference type="Pfam" id="PF04357">
    <property type="entry name" value="TamB"/>
    <property type="match status" value="1"/>
</dbReference>
<evidence type="ECO:0000259" key="6">
    <source>
        <dbReference type="Pfam" id="PF04357"/>
    </source>
</evidence>
<dbReference type="STRING" id="1434701.SAMN05443634_11526"/>
<keyword evidence="4" id="KW-0472">Membrane</keyword>
<dbReference type="GO" id="GO:0005886">
    <property type="term" value="C:plasma membrane"/>
    <property type="evidence" value="ECO:0007669"/>
    <property type="project" value="InterPro"/>
</dbReference>
<gene>
    <name evidence="7" type="ORF">SAMN05443634_11526</name>
</gene>
<dbReference type="EMBL" id="FRBH01000015">
    <property type="protein sequence ID" value="SHL70364.1"/>
    <property type="molecule type" value="Genomic_DNA"/>
</dbReference>
<proteinExistence type="predicted"/>
<evidence type="ECO:0000256" key="4">
    <source>
        <dbReference type="ARBA" id="ARBA00023136"/>
    </source>
</evidence>
<feature type="compositionally biased region" description="Basic residues" evidence="5">
    <location>
        <begin position="1520"/>
        <end position="1530"/>
    </location>
</feature>
<evidence type="ECO:0000256" key="2">
    <source>
        <dbReference type="ARBA" id="ARBA00022692"/>
    </source>
</evidence>
<keyword evidence="2" id="KW-0812">Transmembrane</keyword>
<dbReference type="OrthoDB" id="680700at2"/>
<reference evidence="8" key="1">
    <citation type="submission" date="2016-11" db="EMBL/GenBank/DDBJ databases">
        <authorList>
            <person name="Varghese N."/>
            <person name="Submissions S."/>
        </authorList>
    </citation>
    <scope>NUCLEOTIDE SEQUENCE [LARGE SCALE GENOMIC DNA]</scope>
    <source>
        <strain evidence="8">DSM 27989</strain>
    </source>
</reference>